<accession>A0AAV2YF87</accession>
<organism evidence="2 3">
    <name type="scientific">Lagenidium giganteum</name>
    <dbReference type="NCBI Taxonomy" id="4803"/>
    <lineage>
        <taxon>Eukaryota</taxon>
        <taxon>Sar</taxon>
        <taxon>Stramenopiles</taxon>
        <taxon>Oomycota</taxon>
        <taxon>Peronosporomycetes</taxon>
        <taxon>Pythiales</taxon>
        <taxon>Pythiaceae</taxon>
    </lineage>
</organism>
<evidence type="ECO:0000313" key="2">
    <source>
        <dbReference type="EMBL" id="DAZ92756.1"/>
    </source>
</evidence>
<dbReference type="AlphaFoldDB" id="A0AAV2YF87"/>
<sequence>MEPVAGHLLHCHCRTSVIARSQLATLHPPHTATAPTAMDAFFSHDPLTCDASSNTPDAPLGARTSALLFVHGPATCGKTSILLQYGFTRAKADARVVLVLCGDPNAATKPALAIARLAPCARCGLPRKTGKDNHVWQRIQIKYLRSHVELQHFACSLQLLPSQPQVLLIDGFERFFADSPTMGPVYQTLAYLFETLRYINQSTGTGEVVLSGNTDAFLLCERLCLRRWCRFVCIQPCQAAPGGSSDQFEITVEKFPDPEEDDDDDDDDEEEHENSDLKRVLVYEFSSPDAQRDGIFRLVNAG</sequence>
<dbReference type="Proteomes" id="UP001146120">
    <property type="component" value="Unassembled WGS sequence"/>
</dbReference>
<feature type="region of interest" description="Disordered" evidence="1">
    <location>
        <begin position="251"/>
        <end position="278"/>
    </location>
</feature>
<evidence type="ECO:0008006" key="4">
    <source>
        <dbReference type="Google" id="ProtNLM"/>
    </source>
</evidence>
<comment type="caution">
    <text evidence="2">The sequence shown here is derived from an EMBL/GenBank/DDBJ whole genome shotgun (WGS) entry which is preliminary data.</text>
</comment>
<name>A0AAV2YF87_9STRA</name>
<dbReference type="InterPro" id="IPR027417">
    <property type="entry name" value="P-loop_NTPase"/>
</dbReference>
<dbReference type="GO" id="GO:0097196">
    <property type="term" value="C:Shu complex"/>
    <property type="evidence" value="ECO:0007669"/>
    <property type="project" value="TreeGrafter"/>
</dbReference>
<evidence type="ECO:0000313" key="3">
    <source>
        <dbReference type="Proteomes" id="UP001146120"/>
    </source>
</evidence>
<dbReference type="PANTHER" id="PTHR28653">
    <property type="match status" value="1"/>
</dbReference>
<dbReference type="SUPFAM" id="SSF52540">
    <property type="entry name" value="P-loop containing nucleoside triphosphate hydrolases"/>
    <property type="match status" value="1"/>
</dbReference>
<dbReference type="PANTHER" id="PTHR28653:SF1">
    <property type="entry name" value="ATPASE SWSAP1"/>
    <property type="match status" value="1"/>
</dbReference>
<reference evidence="2" key="2">
    <citation type="journal article" date="2023" name="Microbiol Resour">
        <title>Decontamination and Annotation of the Draft Genome Sequence of the Oomycete Lagenidium giganteum ARSEF 373.</title>
        <authorList>
            <person name="Morgan W.R."/>
            <person name="Tartar A."/>
        </authorList>
    </citation>
    <scope>NUCLEOTIDE SEQUENCE</scope>
    <source>
        <strain evidence="2">ARSEF 373</strain>
    </source>
</reference>
<dbReference type="GO" id="GO:0000724">
    <property type="term" value="P:double-strand break repair via homologous recombination"/>
    <property type="evidence" value="ECO:0007669"/>
    <property type="project" value="TreeGrafter"/>
</dbReference>
<proteinExistence type="predicted"/>
<keyword evidence="3" id="KW-1185">Reference proteome</keyword>
<reference evidence="2" key="1">
    <citation type="submission" date="2022-11" db="EMBL/GenBank/DDBJ databases">
        <authorList>
            <person name="Morgan W.R."/>
            <person name="Tartar A."/>
        </authorList>
    </citation>
    <scope>NUCLEOTIDE SEQUENCE</scope>
    <source>
        <strain evidence="2">ARSEF 373</strain>
    </source>
</reference>
<dbReference type="EMBL" id="DAKRPA010000388">
    <property type="protein sequence ID" value="DAZ92756.1"/>
    <property type="molecule type" value="Genomic_DNA"/>
</dbReference>
<protein>
    <recommendedName>
        <fullName evidence="4">AAA+ ATPase domain-containing protein</fullName>
    </recommendedName>
</protein>
<evidence type="ECO:0000256" key="1">
    <source>
        <dbReference type="SAM" id="MobiDB-lite"/>
    </source>
</evidence>
<gene>
    <name evidence="2" type="ORF">N0F65_000581</name>
</gene>
<feature type="compositionally biased region" description="Acidic residues" evidence="1">
    <location>
        <begin position="258"/>
        <end position="273"/>
    </location>
</feature>
<dbReference type="GO" id="GO:0003697">
    <property type="term" value="F:single-stranded DNA binding"/>
    <property type="evidence" value="ECO:0007669"/>
    <property type="project" value="TreeGrafter"/>
</dbReference>